<comment type="similarity">
    <text evidence="1 4">Belongs to the glycosyl hydrolase 28 family.</text>
</comment>
<evidence type="ECO:0000256" key="3">
    <source>
        <dbReference type="ARBA" id="ARBA00023295"/>
    </source>
</evidence>
<dbReference type="PANTHER" id="PTHR31339">
    <property type="entry name" value="PECTIN LYASE-RELATED"/>
    <property type="match status" value="1"/>
</dbReference>
<evidence type="ECO:0000256" key="2">
    <source>
        <dbReference type="ARBA" id="ARBA00022801"/>
    </source>
</evidence>
<organism evidence="6 7">
    <name type="scientific">Rhizomicrobium palustre</name>
    <dbReference type="NCBI Taxonomy" id="189966"/>
    <lineage>
        <taxon>Bacteria</taxon>
        <taxon>Pseudomonadati</taxon>
        <taxon>Pseudomonadota</taxon>
        <taxon>Alphaproteobacteria</taxon>
        <taxon>Micropepsales</taxon>
        <taxon>Micropepsaceae</taxon>
        <taxon>Rhizomicrobium</taxon>
    </lineage>
</organism>
<dbReference type="InterPro" id="IPR000743">
    <property type="entry name" value="Glyco_hydro_28"/>
</dbReference>
<dbReference type="GO" id="GO:0005975">
    <property type="term" value="P:carbohydrate metabolic process"/>
    <property type="evidence" value="ECO:0007669"/>
    <property type="project" value="InterPro"/>
</dbReference>
<dbReference type="EMBL" id="JAASRM010000001">
    <property type="protein sequence ID" value="NIK87532.1"/>
    <property type="molecule type" value="Genomic_DNA"/>
</dbReference>
<gene>
    <name evidence="6" type="ORF">FHS83_000850</name>
</gene>
<keyword evidence="7" id="KW-1185">Reference proteome</keyword>
<dbReference type="Proteomes" id="UP000570514">
    <property type="component" value="Unassembled WGS sequence"/>
</dbReference>
<accession>A0A846MWT9</accession>
<dbReference type="InterPro" id="IPR006626">
    <property type="entry name" value="PbH1"/>
</dbReference>
<dbReference type="Pfam" id="PF00295">
    <property type="entry name" value="Glyco_hydro_28"/>
    <property type="match status" value="1"/>
</dbReference>
<keyword evidence="2 4" id="KW-0378">Hydrolase</keyword>
<dbReference type="InterPro" id="IPR011050">
    <property type="entry name" value="Pectin_lyase_fold/virulence"/>
</dbReference>
<feature type="chain" id="PRO_5032360053" evidence="5">
    <location>
        <begin position="22"/>
        <end position="466"/>
    </location>
</feature>
<sequence length="466" mass="49296">MLKSSLLASATLILATVPAAAQDARHVTEPVIPPACTTLQAGLTAVKDGAYQSLTLADEAKPDTYRIQRAIDSCDRGKAVVLKAAGAANAFLSGPLKLRSGVTLVVDKGTTVFASLNFKDFDVTPGSCGIVRPGIKAACKPFISVDDVSDAGIMGDGVLDGRAGITIPGLGVSAWDIAQKYEGKERGLFRMVVADRADNFTLYRITIKNSQNFNVTYNGGDGFTVWGVKVEAPKREPRSARPLSHNTDGIDPGNGARNITITRSYIRTGDDNIAIKGSGRGGVTNMTVSHNHFYWGHGMSIGSETYAGVSNILVTDLTLDGTDSGIRIKSSADRGGLVENVRYEDVCIRNSPRPIELTTHYAGRSGGRLPTYRALTFKDVTISGGGEISFDGYDNDHRIQPLLDGVFLSDAETAKYKYIAAHTDITYGAGGSNIAPPTDNDVTLTGAPGKATGSASCASRFVPWPE</sequence>
<keyword evidence="3 4" id="KW-0326">Glycosidase</keyword>
<dbReference type="Gene3D" id="2.160.20.10">
    <property type="entry name" value="Single-stranded right-handed beta-helix, Pectin lyase-like"/>
    <property type="match status" value="1"/>
</dbReference>
<comment type="caution">
    <text evidence="6">The sequence shown here is derived from an EMBL/GenBank/DDBJ whole genome shotgun (WGS) entry which is preliminary data.</text>
</comment>
<dbReference type="EC" id="3.2.1.15" evidence="6"/>
<name>A0A846MWT9_9PROT</name>
<keyword evidence="5" id="KW-0732">Signal</keyword>
<evidence type="ECO:0000256" key="1">
    <source>
        <dbReference type="ARBA" id="ARBA00008834"/>
    </source>
</evidence>
<dbReference type="AlphaFoldDB" id="A0A846MWT9"/>
<proteinExistence type="inferred from homology"/>
<protein>
    <submittedName>
        <fullName evidence="6">Polygalacturonase</fullName>
        <ecNumber evidence="6">3.2.1.15</ecNumber>
    </submittedName>
</protein>
<dbReference type="SUPFAM" id="SSF51126">
    <property type="entry name" value="Pectin lyase-like"/>
    <property type="match status" value="1"/>
</dbReference>
<dbReference type="PANTHER" id="PTHR31339:SF9">
    <property type="entry name" value="PLASMIN AND FIBRONECTIN-BINDING PROTEIN A"/>
    <property type="match status" value="1"/>
</dbReference>
<evidence type="ECO:0000313" key="7">
    <source>
        <dbReference type="Proteomes" id="UP000570514"/>
    </source>
</evidence>
<dbReference type="PROSITE" id="PS00502">
    <property type="entry name" value="POLYGALACTURONASE"/>
    <property type="match status" value="1"/>
</dbReference>
<dbReference type="InterPro" id="IPR051801">
    <property type="entry name" value="GH28_Enzymes"/>
</dbReference>
<feature type="signal peptide" evidence="5">
    <location>
        <begin position="1"/>
        <end position="21"/>
    </location>
</feature>
<evidence type="ECO:0000256" key="5">
    <source>
        <dbReference type="SAM" id="SignalP"/>
    </source>
</evidence>
<evidence type="ECO:0000256" key="4">
    <source>
        <dbReference type="RuleBase" id="RU361169"/>
    </source>
</evidence>
<dbReference type="GO" id="GO:0004650">
    <property type="term" value="F:polygalacturonase activity"/>
    <property type="evidence" value="ECO:0007669"/>
    <property type="project" value="UniProtKB-EC"/>
</dbReference>
<reference evidence="6 7" key="1">
    <citation type="submission" date="2020-03" db="EMBL/GenBank/DDBJ databases">
        <title>Genomic Encyclopedia of Type Strains, Phase IV (KMG-IV): sequencing the most valuable type-strain genomes for metagenomic binning, comparative biology and taxonomic classification.</title>
        <authorList>
            <person name="Goeker M."/>
        </authorList>
    </citation>
    <scope>NUCLEOTIDE SEQUENCE [LARGE SCALE GENOMIC DNA]</scope>
    <source>
        <strain evidence="6 7">DSM 19867</strain>
    </source>
</reference>
<dbReference type="RefSeq" id="WP_167081240.1">
    <property type="nucleotide sequence ID" value="NZ_BAAADC010000001.1"/>
</dbReference>
<dbReference type="InterPro" id="IPR012334">
    <property type="entry name" value="Pectin_lyas_fold"/>
</dbReference>
<evidence type="ECO:0000313" key="6">
    <source>
        <dbReference type="EMBL" id="NIK87532.1"/>
    </source>
</evidence>
<dbReference type="SMART" id="SM00710">
    <property type="entry name" value="PbH1"/>
    <property type="match status" value="5"/>
</dbReference>